<evidence type="ECO:0000256" key="5">
    <source>
        <dbReference type="ARBA" id="ARBA00023235"/>
    </source>
</evidence>
<reference evidence="7 8" key="1">
    <citation type="submission" date="2017-04" db="EMBL/GenBank/DDBJ databases">
        <authorList>
            <person name="Afonso C.L."/>
            <person name="Miller P.J."/>
            <person name="Scott M.A."/>
            <person name="Spackman E."/>
            <person name="Goraichik I."/>
            <person name="Dimitrov K.M."/>
            <person name="Suarez D.L."/>
            <person name="Swayne D.E."/>
        </authorList>
    </citation>
    <scope>NUCLEOTIDE SEQUENCE [LARGE SCALE GENOMIC DNA]</scope>
    <source>
        <strain evidence="8">XA(T)</strain>
    </source>
</reference>
<evidence type="ECO:0000256" key="1">
    <source>
        <dbReference type="ARBA" id="ARBA00000971"/>
    </source>
</evidence>
<evidence type="ECO:0000256" key="4">
    <source>
        <dbReference type="ARBA" id="ARBA00023110"/>
    </source>
</evidence>
<organism evidence="7 8">
    <name type="scientific">Cnuibacter physcomitrellae</name>
    <dbReference type="NCBI Taxonomy" id="1619308"/>
    <lineage>
        <taxon>Bacteria</taxon>
        <taxon>Bacillati</taxon>
        <taxon>Actinomycetota</taxon>
        <taxon>Actinomycetes</taxon>
        <taxon>Micrococcales</taxon>
        <taxon>Microbacteriaceae</taxon>
        <taxon>Cnuibacter</taxon>
    </lineage>
</organism>
<comment type="similarity">
    <text evidence="2">Belongs to the FKBP-type PPIase family.</text>
</comment>
<dbReference type="PROSITE" id="PS50059">
    <property type="entry name" value="FKBP_PPIASE"/>
    <property type="match status" value="2"/>
</dbReference>
<comment type="catalytic activity">
    <reaction evidence="1 6">
        <text>[protein]-peptidylproline (omega=180) = [protein]-peptidylproline (omega=0)</text>
        <dbReference type="Rhea" id="RHEA:16237"/>
        <dbReference type="Rhea" id="RHEA-COMP:10747"/>
        <dbReference type="Rhea" id="RHEA-COMP:10748"/>
        <dbReference type="ChEBI" id="CHEBI:83833"/>
        <dbReference type="ChEBI" id="CHEBI:83834"/>
        <dbReference type="EC" id="5.2.1.8"/>
    </reaction>
</comment>
<dbReference type="InterPro" id="IPR001179">
    <property type="entry name" value="PPIase_FKBP_dom"/>
</dbReference>
<keyword evidence="5 6" id="KW-0413">Isomerase</keyword>
<proteinExistence type="inferred from homology"/>
<dbReference type="EMBL" id="CP020715">
    <property type="protein sequence ID" value="ARJ05090.1"/>
    <property type="molecule type" value="Genomic_DNA"/>
</dbReference>
<keyword evidence="4 6" id="KW-0697">Rotamase</keyword>
<evidence type="ECO:0000256" key="6">
    <source>
        <dbReference type="PROSITE-ProRule" id="PRU00277"/>
    </source>
</evidence>
<dbReference type="PANTHER" id="PTHR43811:SF19">
    <property type="entry name" value="39 KDA FK506-BINDING NUCLEAR PROTEIN"/>
    <property type="match status" value="1"/>
</dbReference>
<dbReference type="InterPro" id="IPR046357">
    <property type="entry name" value="PPIase_dom_sf"/>
</dbReference>
<dbReference type="STRING" id="1619308.B5808_07635"/>
<dbReference type="Pfam" id="PF00254">
    <property type="entry name" value="FKBP_C"/>
    <property type="match status" value="2"/>
</dbReference>
<name>A0A1X9LT64_9MICO</name>
<gene>
    <name evidence="7" type="ORF">B5808_07635</name>
</gene>
<dbReference type="KEGG" id="cphy:B5808_07635"/>
<dbReference type="Proteomes" id="UP000192775">
    <property type="component" value="Chromosome"/>
</dbReference>
<evidence type="ECO:0000256" key="2">
    <source>
        <dbReference type="ARBA" id="ARBA00006577"/>
    </source>
</evidence>
<keyword evidence="8" id="KW-1185">Reference proteome</keyword>
<accession>A0A1X9LT64</accession>
<evidence type="ECO:0000256" key="3">
    <source>
        <dbReference type="ARBA" id="ARBA00013194"/>
    </source>
</evidence>
<dbReference type="PANTHER" id="PTHR43811">
    <property type="entry name" value="FKBP-TYPE PEPTIDYL-PROLYL CIS-TRANS ISOMERASE FKPA"/>
    <property type="match status" value="1"/>
</dbReference>
<protein>
    <recommendedName>
        <fullName evidence="3 6">peptidylprolyl isomerase</fullName>
        <ecNumber evidence="3 6">5.2.1.8</ecNumber>
    </recommendedName>
</protein>
<evidence type="ECO:0000313" key="8">
    <source>
        <dbReference type="Proteomes" id="UP000192775"/>
    </source>
</evidence>
<evidence type="ECO:0000313" key="7">
    <source>
        <dbReference type="EMBL" id="ARJ05090.1"/>
    </source>
</evidence>
<sequence length="334" mass="33596">MRRLPVTLTATLATAAAAALLLAGCSSSPDPSDSSATAAAPTPGAASCADSGSASNSVTVTGDFGAAPTTAFTGPYTIDTTERTIVTQGDGDELAAGDMATVDFTIYNGSTGDKVFSTFDQGATPLQLTVDESQFIVGVVRAVNCAPVGSRVAAVIPPADGFGTNGNSSLGIGATDSMVMVADIEQLVPSRADGADQPAQDGFPTVTLDDSGQPTVSIPQADAPADLQLEVLKKGDGKTVADGDTVTVQYQGTIWRTGEVFDQSWGRGPTSFQTSGVVPGFKQALVGQTVGSQVLVVIPPALGYGDQGNSAAGIQGTDTLVFVVDILAADTPRT</sequence>
<dbReference type="EC" id="5.2.1.8" evidence="3 6"/>
<dbReference type="PROSITE" id="PS51257">
    <property type="entry name" value="PROKAR_LIPOPROTEIN"/>
    <property type="match status" value="1"/>
</dbReference>
<dbReference type="GO" id="GO:0003755">
    <property type="term" value="F:peptidyl-prolyl cis-trans isomerase activity"/>
    <property type="evidence" value="ECO:0007669"/>
    <property type="project" value="UniProtKB-KW"/>
</dbReference>
<dbReference type="SUPFAM" id="SSF54534">
    <property type="entry name" value="FKBP-like"/>
    <property type="match status" value="2"/>
</dbReference>
<dbReference type="AlphaFoldDB" id="A0A1X9LT64"/>
<dbReference type="Gene3D" id="3.10.50.40">
    <property type="match status" value="2"/>
</dbReference>